<evidence type="ECO:0000313" key="2">
    <source>
        <dbReference type="EMBL" id="CAB5382570.1"/>
    </source>
</evidence>
<feature type="region of interest" description="Disordered" evidence="1">
    <location>
        <begin position="175"/>
        <end position="207"/>
    </location>
</feature>
<comment type="caution">
    <text evidence="2">The sequence shown here is derived from an EMBL/GenBank/DDBJ whole genome shotgun (WGS) entry which is preliminary data.</text>
</comment>
<dbReference type="OrthoDB" id="2447089at2759"/>
<evidence type="ECO:0000313" key="3">
    <source>
        <dbReference type="Proteomes" id="UP000684084"/>
    </source>
</evidence>
<accession>A0A915ZLT1</accession>
<dbReference type="EMBL" id="CAGKOT010000046">
    <property type="protein sequence ID" value="CAB5382570.1"/>
    <property type="molecule type" value="Genomic_DNA"/>
</dbReference>
<protein>
    <submittedName>
        <fullName evidence="2">Uncharacterized protein</fullName>
    </submittedName>
</protein>
<dbReference type="AlphaFoldDB" id="A0A915ZLT1"/>
<reference evidence="2" key="1">
    <citation type="submission" date="2020-05" db="EMBL/GenBank/DDBJ databases">
        <authorList>
            <person name="Rincon C."/>
            <person name="Sanders R I."/>
            <person name="Robbins C."/>
            <person name="Chaturvedi A."/>
        </authorList>
    </citation>
    <scope>NUCLEOTIDE SEQUENCE</scope>
    <source>
        <strain evidence="2">CHB12</strain>
    </source>
</reference>
<sequence length="226" mass="26540">MILFAKYGNTVLLNNPNYITKVLKPIKTAITLLESANTNLSDCFIQLILLANAIKKLPSQGMMEFHQHCIKAFNKRWANFDLKLYILAYFLHPGYHATGLKIEYWKIITTTAAQIWQNNGGDKRSYDRLLAQMRNYELRREPYDQKFDRQLETPMSWWLSIKDKYDHLLRELDDENSDTSANNSEIDSSSVDDNYSEDDSDNENDNLEVETDGYNIYWIMKIRCKL</sequence>
<feature type="compositionally biased region" description="Acidic residues" evidence="1">
    <location>
        <begin position="194"/>
        <end position="207"/>
    </location>
</feature>
<proteinExistence type="predicted"/>
<organism evidence="2 3">
    <name type="scientific">Rhizophagus irregularis</name>
    <dbReference type="NCBI Taxonomy" id="588596"/>
    <lineage>
        <taxon>Eukaryota</taxon>
        <taxon>Fungi</taxon>
        <taxon>Fungi incertae sedis</taxon>
        <taxon>Mucoromycota</taxon>
        <taxon>Glomeromycotina</taxon>
        <taxon>Glomeromycetes</taxon>
        <taxon>Glomerales</taxon>
        <taxon>Glomeraceae</taxon>
        <taxon>Rhizophagus</taxon>
    </lineage>
</organism>
<name>A0A915ZLT1_9GLOM</name>
<gene>
    <name evidence="2" type="ORF">CHRIB12_LOCUS18034</name>
</gene>
<dbReference type="Proteomes" id="UP000684084">
    <property type="component" value="Unassembled WGS sequence"/>
</dbReference>
<evidence type="ECO:0000256" key="1">
    <source>
        <dbReference type="SAM" id="MobiDB-lite"/>
    </source>
</evidence>